<evidence type="ECO:0000313" key="3">
    <source>
        <dbReference type="Proteomes" id="UP000316196"/>
    </source>
</evidence>
<dbReference type="InterPro" id="IPR011055">
    <property type="entry name" value="Dup_hybrid_motif"/>
</dbReference>
<comment type="caution">
    <text evidence="2">The sequence shown here is derived from an EMBL/GenBank/DDBJ whole genome shotgun (WGS) entry which is preliminary data.</text>
</comment>
<organism evidence="2 3">
    <name type="scientific">Propioniferax innocua</name>
    <dbReference type="NCBI Taxonomy" id="1753"/>
    <lineage>
        <taxon>Bacteria</taxon>
        <taxon>Bacillati</taxon>
        <taxon>Actinomycetota</taxon>
        <taxon>Actinomycetes</taxon>
        <taxon>Propionibacteriales</taxon>
        <taxon>Propionibacteriaceae</taxon>
        <taxon>Propioniferax</taxon>
    </lineage>
</organism>
<sequence>MIAEFEASVDERWQFYDTDENAFHTSPWYAGAGKVMVPFGCSSAPWYASDPRCPGEQGFHHGTDVALPCGVDIRSAVDGEVVVGGLGDAYGSLAFMVRSGEKDHVIGHVSQRFVEAGDSVRKGDRIAINGADGAPDGCHLHFEVRPAGGAVDSAVDPAADLCLTGLG</sequence>
<gene>
    <name evidence="2" type="ORF">FB460_2383</name>
</gene>
<feature type="domain" description="M23ase beta-sheet core" evidence="1">
    <location>
        <begin position="59"/>
        <end position="152"/>
    </location>
</feature>
<evidence type="ECO:0000259" key="1">
    <source>
        <dbReference type="Pfam" id="PF01551"/>
    </source>
</evidence>
<dbReference type="SUPFAM" id="SSF51261">
    <property type="entry name" value="Duplicated hybrid motif"/>
    <property type="match status" value="1"/>
</dbReference>
<dbReference type="GO" id="GO:0004222">
    <property type="term" value="F:metalloendopeptidase activity"/>
    <property type="evidence" value="ECO:0007669"/>
    <property type="project" value="TreeGrafter"/>
</dbReference>
<dbReference type="InterPro" id="IPR050570">
    <property type="entry name" value="Cell_wall_metabolism_enzyme"/>
</dbReference>
<name>A0A542ZAE0_9ACTN</name>
<dbReference type="Proteomes" id="UP000316196">
    <property type="component" value="Unassembled WGS sequence"/>
</dbReference>
<dbReference type="PANTHER" id="PTHR21666">
    <property type="entry name" value="PEPTIDASE-RELATED"/>
    <property type="match status" value="1"/>
</dbReference>
<dbReference type="InterPro" id="IPR016047">
    <property type="entry name" value="M23ase_b-sheet_dom"/>
</dbReference>
<keyword evidence="3" id="KW-1185">Reference proteome</keyword>
<dbReference type="AlphaFoldDB" id="A0A542ZAE0"/>
<dbReference type="CDD" id="cd12797">
    <property type="entry name" value="M23_peptidase"/>
    <property type="match status" value="1"/>
</dbReference>
<dbReference type="PANTHER" id="PTHR21666:SF270">
    <property type="entry name" value="MUREIN HYDROLASE ACTIVATOR ENVC"/>
    <property type="match status" value="1"/>
</dbReference>
<dbReference type="Pfam" id="PF01551">
    <property type="entry name" value="Peptidase_M23"/>
    <property type="match status" value="1"/>
</dbReference>
<proteinExistence type="predicted"/>
<dbReference type="EMBL" id="VFOR01000003">
    <property type="protein sequence ID" value="TQL57307.1"/>
    <property type="molecule type" value="Genomic_DNA"/>
</dbReference>
<accession>A0A542ZAE0</accession>
<reference evidence="2 3" key="1">
    <citation type="submission" date="2019-06" db="EMBL/GenBank/DDBJ databases">
        <title>Sequencing the genomes of 1000 actinobacteria strains.</title>
        <authorList>
            <person name="Klenk H.-P."/>
        </authorList>
    </citation>
    <scope>NUCLEOTIDE SEQUENCE [LARGE SCALE GENOMIC DNA]</scope>
    <source>
        <strain evidence="2 3">DSM 8251</strain>
    </source>
</reference>
<dbReference type="Gene3D" id="2.70.70.10">
    <property type="entry name" value="Glucose Permease (Domain IIA)"/>
    <property type="match status" value="1"/>
</dbReference>
<protein>
    <submittedName>
        <fullName evidence="2">Peptidase M23-like protein</fullName>
    </submittedName>
</protein>
<evidence type="ECO:0000313" key="2">
    <source>
        <dbReference type="EMBL" id="TQL57307.1"/>
    </source>
</evidence>